<keyword evidence="3" id="KW-0597">Phosphoprotein</keyword>
<dbReference type="Pfam" id="PF00590">
    <property type="entry name" value="TP_methylase"/>
    <property type="match status" value="1"/>
</dbReference>
<dbReference type="InterPro" id="IPR014777">
    <property type="entry name" value="4pyrrole_Mease_sub1"/>
</dbReference>
<dbReference type="InterPro" id="IPR035996">
    <property type="entry name" value="4pyrrol_Methylase_sf"/>
</dbReference>
<organism evidence="16 17">
    <name type="scientific">Candidatus Pantoea gossypiicola</name>
    <dbReference type="NCBI Taxonomy" id="2608008"/>
    <lineage>
        <taxon>Bacteria</taxon>
        <taxon>Pseudomonadati</taxon>
        <taxon>Pseudomonadota</taxon>
        <taxon>Gammaproteobacteria</taxon>
        <taxon>Enterobacterales</taxon>
        <taxon>Erwiniaceae</taxon>
        <taxon>Pantoea</taxon>
    </lineage>
</organism>
<keyword evidence="11" id="KW-0511">Multifunctional enzyme</keyword>
<dbReference type="Gene3D" id="3.40.1010.10">
    <property type="entry name" value="Cobalt-precorrin-4 Transmethylase, Domain 1"/>
    <property type="match status" value="1"/>
</dbReference>
<evidence type="ECO:0000256" key="5">
    <source>
        <dbReference type="ARBA" id="ARBA00022603"/>
    </source>
</evidence>
<evidence type="ECO:0000259" key="15">
    <source>
        <dbReference type="Pfam" id="PF00590"/>
    </source>
</evidence>
<keyword evidence="9" id="KW-0456">Lyase</keyword>
<dbReference type="InterPro" id="IPR014776">
    <property type="entry name" value="4pyrrole_Mease_sub2"/>
</dbReference>
<dbReference type="InterPro" id="IPR000878">
    <property type="entry name" value="4pyrrol_Mease"/>
</dbReference>
<evidence type="ECO:0000256" key="4">
    <source>
        <dbReference type="ARBA" id="ARBA00022573"/>
    </source>
</evidence>
<evidence type="ECO:0000256" key="3">
    <source>
        <dbReference type="ARBA" id="ARBA00022553"/>
    </source>
</evidence>
<evidence type="ECO:0000256" key="7">
    <source>
        <dbReference type="ARBA" id="ARBA00022691"/>
    </source>
</evidence>
<feature type="domain" description="Tetrapyrrole methylase" evidence="15">
    <location>
        <begin position="24"/>
        <end position="233"/>
    </location>
</feature>
<gene>
    <name evidence="16" type="primary">cobA</name>
    <name evidence="16" type="ORF">F3I20_02960</name>
</gene>
<dbReference type="NCBIfam" id="TIGR01469">
    <property type="entry name" value="cobA_cysG_Cterm"/>
    <property type="match status" value="1"/>
</dbReference>
<evidence type="ECO:0000313" key="17">
    <source>
        <dbReference type="Proteomes" id="UP000324255"/>
    </source>
</evidence>
<dbReference type="PROSITE" id="PS00839">
    <property type="entry name" value="SUMT_1"/>
    <property type="match status" value="1"/>
</dbReference>
<comment type="pathway">
    <text evidence="12">Porphyrin-containing compound metabolism; siroheme biosynthesis; precorrin-2 from uroporphyrinogen III: step 1/1.</text>
</comment>
<dbReference type="GO" id="GO:0032259">
    <property type="term" value="P:methylation"/>
    <property type="evidence" value="ECO:0007669"/>
    <property type="project" value="UniProtKB-KW"/>
</dbReference>
<dbReference type="Gene3D" id="3.30.950.10">
    <property type="entry name" value="Methyltransferase, Cobalt-precorrin-4 Transmethylase, Domain 2"/>
    <property type="match status" value="1"/>
</dbReference>
<dbReference type="PANTHER" id="PTHR45790:SF3">
    <property type="entry name" value="S-ADENOSYL-L-METHIONINE-DEPENDENT UROPORPHYRINOGEN III METHYLTRANSFERASE, CHLOROPLASTIC"/>
    <property type="match status" value="1"/>
</dbReference>
<evidence type="ECO:0000256" key="9">
    <source>
        <dbReference type="ARBA" id="ARBA00023239"/>
    </source>
</evidence>
<dbReference type="InterPro" id="IPR003043">
    <property type="entry name" value="Uropor_MeTrfase_CS"/>
</dbReference>
<keyword evidence="17" id="KW-1185">Reference proteome</keyword>
<evidence type="ECO:0000256" key="8">
    <source>
        <dbReference type="ARBA" id="ARBA00023002"/>
    </source>
</evidence>
<dbReference type="EC" id="2.1.1.107" evidence="2"/>
<evidence type="ECO:0000256" key="13">
    <source>
        <dbReference type="ARBA" id="ARBA00060548"/>
    </source>
</evidence>
<keyword evidence="7" id="KW-0949">S-adenosyl-L-methionine</keyword>
<keyword evidence="4" id="KW-0169">Cobalamin biosynthesis</keyword>
<comment type="similarity">
    <text evidence="1 14">Belongs to the precorrin methyltransferase family.</text>
</comment>
<dbReference type="EMBL" id="VWVM01000002">
    <property type="protein sequence ID" value="KAA6128224.1"/>
    <property type="molecule type" value="Genomic_DNA"/>
</dbReference>
<protein>
    <recommendedName>
        <fullName evidence="2">uroporphyrinogen-III C-methyltransferase</fullName>
        <ecNumber evidence="2">2.1.1.107</ecNumber>
    </recommendedName>
</protein>
<dbReference type="PANTHER" id="PTHR45790">
    <property type="entry name" value="SIROHEME SYNTHASE-RELATED"/>
    <property type="match status" value="1"/>
</dbReference>
<evidence type="ECO:0000256" key="6">
    <source>
        <dbReference type="ARBA" id="ARBA00022679"/>
    </source>
</evidence>
<comment type="caution">
    <text evidence="16">The sequence shown here is derived from an EMBL/GenBank/DDBJ whole genome shotgun (WGS) entry which is preliminary data.</text>
</comment>
<proteinExistence type="inferred from homology"/>
<evidence type="ECO:0000256" key="14">
    <source>
        <dbReference type="RuleBase" id="RU003960"/>
    </source>
</evidence>
<evidence type="ECO:0000256" key="10">
    <source>
        <dbReference type="ARBA" id="ARBA00023244"/>
    </source>
</evidence>
<evidence type="ECO:0000256" key="1">
    <source>
        <dbReference type="ARBA" id="ARBA00005879"/>
    </source>
</evidence>
<keyword evidence="8" id="KW-0560">Oxidoreductase</keyword>
<dbReference type="InterPro" id="IPR050161">
    <property type="entry name" value="Siro_Cobalamin_biosynth"/>
</dbReference>
<dbReference type="GO" id="GO:0004851">
    <property type="term" value="F:uroporphyrin-III C-methyltransferase activity"/>
    <property type="evidence" value="ECO:0007669"/>
    <property type="project" value="UniProtKB-EC"/>
</dbReference>
<dbReference type="InterPro" id="IPR006366">
    <property type="entry name" value="CobA/CysG_C"/>
</dbReference>
<evidence type="ECO:0000256" key="2">
    <source>
        <dbReference type="ARBA" id="ARBA00012162"/>
    </source>
</evidence>
<dbReference type="NCBIfam" id="NF004790">
    <property type="entry name" value="PRK06136.1"/>
    <property type="match status" value="1"/>
</dbReference>
<dbReference type="GO" id="GO:0019354">
    <property type="term" value="P:siroheme biosynthetic process"/>
    <property type="evidence" value="ECO:0007669"/>
    <property type="project" value="InterPro"/>
</dbReference>
<dbReference type="GO" id="GO:0009236">
    <property type="term" value="P:cobalamin biosynthetic process"/>
    <property type="evidence" value="ECO:0007669"/>
    <property type="project" value="UniProtKB-KW"/>
</dbReference>
<dbReference type="AlphaFoldDB" id="A0AB34CPK0"/>
<dbReference type="SUPFAM" id="SSF53790">
    <property type="entry name" value="Tetrapyrrole methylase"/>
    <property type="match status" value="1"/>
</dbReference>
<dbReference type="CDD" id="cd11642">
    <property type="entry name" value="SUMT"/>
    <property type="match status" value="1"/>
</dbReference>
<keyword evidence="10" id="KW-0627">Porphyrin biosynthesis</keyword>
<evidence type="ECO:0000313" key="16">
    <source>
        <dbReference type="EMBL" id="KAA6128224.1"/>
    </source>
</evidence>
<keyword evidence="6 14" id="KW-0808">Transferase</keyword>
<keyword evidence="5 14" id="KW-0489">Methyltransferase</keyword>
<dbReference type="PROSITE" id="PS00840">
    <property type="entry name" value="SUMT_2"/>
    <property type="match status" value="1"/>
</dbReference>
<reference evidence="16 17" key="1">
    <citation type="submission" date="2019-09" db="EMBL/GenBank/DDBJ databases">
        <title>Genomic diversity of phyloplane-associated Pantoea species in Pakistan cotton crop.</title>
        <authorList>
            <person name="Tufail M.R."/>
            <person name="Cook D.R."/>
        </authorList>
    </citation>
    <scope>NUCLEOTIDE SEQUENCE [LARGE SCALE GENOMIC DNA]</scope>
    <source>
        <strain evidence="16 17">B_8</strain>
    </source>
</reference>
<dbReference type="GO" id="GO:0016829">
    <property type="term" value="F:lyase activity"/>
    <property type="evidence" value="ECO:0007669"/>
    <property type="project" value="UniProtKB-KW"/>
</dbReference>
<dbReference type="GO" id="GO:0016491">
    <property type="term" value="F:oxidoreductase activity"/>
    <property type="evidence" value="ECO:0007669"/>
    <property type="project" value="UniProtKB-KW"/>
</dbReference>
<dbReference type="RefSeq" id="WP_150038409.1">
    <property type="nucleotide sequence ID" value="NZ_VWVM01000002.1"/>
</dbReference>
<comment type="pathway">
    <text evidence="13">Cofactor biosynthesis; adenosylcobalamin biosynthesis; precorrin-2 from uroporphyrinogen III: step 1/1.</text>
</comment>
<name>A0AB34CPK0_9GAMM</name>
<sequence length="293" mass="31069">MTRAIDSLDKLLAPVGVAKQQGVVWLVGAGPGDVELLTVKALRLLQRADVVVYDRLVSEAVMAEVPESALCIDVGKQPGKHGLKQAQINQLLVDLARNGRNVIRLKGGDPFIFGRGGEEMVSLQQAGIRCEVVPGITAAVGCAAASGIPLTHRNCAQSLRLITGHGRSGEPQLDAVALAAVNQTLVFYMGLSWSASISTQLQAQGRDAGTPVAIIENGTRPDQRVLITTLGGLAETVAQEKPVSPSLLVVGEVVRFYRADLQVRDDVTVSRCDVQEVGCVVQEVRCVVQEKPA</sequence>
<accession>A0AB34CPK0</accession>
<dbReference type="FunFam" id="3.40.1010.10:FF:000001">
    <property type="entry name" value="Siroheme synthase"/>
    <property type="match status" value="1"/>
</dbReference>
<evidence type="ECO:0000256" key="11">
    <source>
        <dbReference type="ARBA" id="ARBA00023268"/>
    </source>
</evidence>
<dbReference type="Proteomes" id="UP000324255">
    <property type="component" value="Unassembled WGS sequence"/>
</dbReference>
<dbReference type="FunFam" id="3.30.950.10:FF:000001">
    <property type="entry name" value="Siroheme synthase"/>
    <property type="match status" value="1"/>
</dbReference>
<evidence type="ECO:0000256" key="12">
    <source>
        <dbReference type="ARBA" id="ARBA00025705"/>
    </source>
</evidence>